<feature type="compositionally biased region" description="Low complexity" evidence="1">
    <location>
        <begin position="193"/>
        <end position="216"/>
    </location>
</feature>
<feature type="compositionally biased region" description="Low complexity" evidence="1">
    <location>
        <begin position="410"/>
        <end position="423"/>
    </location>
</feature>
<organism evidence="2 3">
    <name type="scientific">Lepidopterella palustris CBS 459.81</name>
    <dbReference type="NCBI Taxonomy" id="1314670"/>
    <lineage>
        <taxon>Eukaryota</taxon>
        <taxon>Fungi</taxon>
        <taxon>Dikarya</taxon>
        <taxon>Ascomycota</taxon>
        <taxon>Pezizomycotina</taxon>
        <taxon>Dothideomycetes</taxon>
        <taxon>Pleosporomycetidae</taxon>
        <taxon>Mytilinidiales</taxon>
        <taxon>Argynnaceae</taxon>
        <taxon>Lepidopterella</taxon>
    </lineage>
</organism>
<evidence type="ECO:0000313" key="3">
    <source>
        <dbReference type="Proteomes" id="UP000250266"/>
    </source>
</evidence>
<proteinExistence type="predicted"/>
<dbReference type="OrthoDB" id="5288318at2759"/>
<name>A0A8E2JDY4_9PEZI</name>
<keyword evidence="3" id="KW-1185">Reference proteome</keyword>
<feature type="region of interest" description="Disordered" evidence="1">
    <location>
        <begin position="193"/>
        <end position="220"/>
    </location>
</feature>
<gene>
    <name evidence="2" type="ORF">K432DRAFT_383360</name>
</gene>
<dbReference type="EMBL" id="KV745022">
    <property type="protein sequence ID" value="OCK79115.1"/>
    <property type="molecule type" value="Genomic_DNA"/>
</dbReference>
<accession>A0A8E2JDY4</accession>
<dbReference type="SUPFAM" id="SSF57903">
    <property type="entry name" value="FYVE/PHD zinc finger"/>
    <property type="match status" value="1"/>
</dbReference>
<feature type="region of interest" description="Disordered" evidence="1">
    <location>
        <begin position="122"/>
        <end position="144"/>
    </location>
</feature>
<feature type="compositionally biased region" description="Low complexity" evidence="1">
    <location>
        <begin position="129"/>
        <end position="143"/>
    </location>
</feature>
<feature type="region of interest" description="Disordered" evidence="1">
    <location>
        <begin position="404"/>
        <end position="423"/>
    </location>
</feature>
<sequence length="423" mass="46294">MVVIVDLEDEVHDPHADPDAVNAFTTLTQLHHSLTNRIHEPEIVQDERPNPNINGFSAALSCYPIVSELASLLDLNSLHDLSRTCRQFRANLLQYRNQLVNQSLRCVYEDIKPGDKLADRIRESQQAWRSSGSSSTGGRLTSGKVGKCARDMVGECQRCGTVVCRNCIIKPPALSALNGRHRRLCRTCTKAPLSQLNSPSRPRSSSSNAPSPRSSLILPETSPPAFTAPAFQRAPCSCETTIWLCQACGHSLRTADKTYMLGWTWRTKYTRYLGGLGTGIGEGNEGVECGRGAACLAAKMVEHEIDCDAESLAQLHEEAAKVEAEGTGRSWKGTSYFMQEIEGVGGVVKKKVKKRVAVGAVVREHEDEREKGINILTREVSGKVRSWCAWCERVIPGHEDFEVESTRPASSSGSSGFSVVVGQ</sequence>
<evidence type="ECO:0000256" key="1">
    <source>
        <dbReference type="SAM" id="MobiDB-lite"/>
    </source>
</evidence>
<protein>
    <submittedName>
        <fullName evidence="2">Uncharacterized protein</fullName>
    </submittedName>
</protein>
<evidence type="ECO:0000313" key="2">
    <source>
        <dbReference type="EMBL" id="OCK79115.1"/>
    </source>
</evidence>
<dbReference type="Proteomes" id="UP000250266">
    <property type="component" value="Unassembled WGS sequence"/>
</dbReference>
<dbReference type="AlphaFoldDB" id="A0A8E2JDY4"/>
<dbReference type="InterPro" id="IPR011011">
    <property type="entry name" value="Znf_FYVE_PHD"/>
</dbReference>
<reference evidence="2 3" key="1">
    <citation type="journal article" date="2016" name="Nat. Commun.">
        <title>Ectomycorrhizal ecology is imprinted in the genome of the dominant symbiotic fungus Cenococcum geophilum.</title>
        <authorList>
            <consortium name="DOE Joint Genome Institute"/>
            <person name="Peter M."/>
            <person name="Kohler A."/>
            <person name="Ohm R.A."/>
            <person name="Kuo A."/>
            <person name="Krutzmann J."/>
            <person name="Morin E."/>
            <person name="Arend M."/>
            <person name="Barry K.W."/>
            <person name="Binder M."/>
            <person name="Choi C."/>
            <person name="Clum A."/>
            <person name="Copeland A."/>
            <person name="Grisel N."/>
            <person name="Haridas S."/>
            <person name="Kipfer T."/>
            <person name="LaButti K."/>
            <person name="Lindquist E."/>
            <person name="Lipzen A."/>
            <person name="Maire R."/>
            <person name="Meier B."/>
            <person name="Mihaltcheva S."/>
            <person name="Molinier V."/>
            <person name="Murat C."/>
            <person name="Poggeler S."/>
            <person name="Quandt C.A."/>
            <person name="Sperisen C."/>
            <person name="Tritt A."/>
            <person name="Tisserant E."/>
            <person name="Crous P.W."/>
            <person name="Henrissat B."/>
            <person name="Nehls U."/>
            <person name="Egli S."/>
            <person name="Spatafora J.W."/>
            <person name="Grigoriev I.V."/>
            <person name="Martin F.M."/>
        </authorList>
    </citation>
    <scope>NUCLEOTIDE SEQUENCE [LARGE SCALE GENOMIC DNA]</scope>
    <source>
        <strain evidence="2 3">CBS 459.81</strain>
    </source>
</reference>